<organism evidence="2 3">
    <name type="scientific">Pleurodeles waltl</name>
    <name type="common">Iberian ribbed newt</name>
    <dbReference type="NCBI Taxonomy" id="8319"/>
    <lineage>
        <taxon>Eukaryota</taxon>
        <taxon>Metazoa</taxon>
        <taxon>Chordata</taxon>
        <taxon>Craniata</taxon>
        <taxon>Vertebrata</taxon>
        <taxon>Euteleostomi</taxon>
        <taxon>Amphibia</taxon>
        <taxon>Batrachia</taxon>
        <taxon>Caudata</taxon>
        <taxon>Salamandroidea</taxon>
        <taxon>Salamandridae</taxon>
        <taxon>Pleurodelinae</taxon>
        <taxon>Pleurodeles</taxon>
    </lineage>
</organism>
<reference evidence="2" key="1">
    <citation type="journal article" date="2022" name="bioRxiv">
        <title>Sequencing and chromosome-scale assembly of the giantPleurodeles waltlgenome.</title>
        <authorList>
            <person name="Brown T."/>
            <person name="Elewa A."/>
            <person name="Iarovenko S."/>
            <person name="Subramanian E."/>
            <person name="Araus A.J."/>
            <person name="Petzold A."/>
            <person name="Susuki M."/>
            <person name="Suzuki K.-i.T."/>
            <person name="Hayashi T."/>
            <person name="Toyoda A."/>
            <person name="Oliveira C."/>
            <person name="Osipova E."/>
            <person name="Leigh N.D."/>
            <person name="Simon A."/>
            <person name="Yun M.H."/>
        </authorList>
    </citation>
    <scope>NUCLEOTIDE SEQUENCE</scope>
    <source>
        <strain evidence="2">20211129_DDA</strain>
        <tissue evidence="2">Liver</tissue>
    </source>
</reference>
<evidence type="ECO:0000313" key="3">
    <source>
        <dbReference type="Proteomes" id="UP001066276"/>
    </source>
</evidence>
<gene>
    <name evidence="2" type="ORF">NDU88_006916</name>
</gene>
<comment type="caution">
    <text evidence="2">The sequence shown here is derived from an EMBL/GenBank/DDBJ whole genome shotgun (WGS) entry which is preliminary data.</text>
</comment>
<feature type="region of interest" description="Disordered" evidence="1">
    <location>
        <begin position="1"/>
        <end position="91"/>
    </location>
</feature>
<accession>A0AAV7NVV7</accession>
<keyword evidence="3" id="KW-1185">Reference proteome</keyword>
<sequence>MPRTLRGGRPEVAPAERARGPVGALARSTRTEAVLEAPGRRDAVGRPGTIDDPGVGTLTQQYWGAESTGGSLGGRTPPTSNPEGLQEMMRD</sequence>
<name>A0AAV7NVV7_PLEWA</name>
<evidence type="ECO:0000256" key="1">
    <source>
        <dbReference type="SAM" id="MobiDB-lite"/>
    </source>
</evidence>
<dbReference type="Proteomes" id="UP001066276">
    <property type="component" value="Chromosome 8"/>
</dbReference>
<proteinExistence type="predicted"/>
<protein>
    <submittedName>
        <fullName evidence="2">Uncharacterized protein</fullName>
    </submittedName>
</protein>
<dbReference type="AlphaFoldDB" id="A0AAV7NVV7"/>
<evidence type="ECO:0000313" key="2">
    <source>
        <dbReference type="EMBL" id="KAJ1118729.1"/>
    </source>
</evidence>
<dbReference type="EMBL" id="JANPWB010000012">
    <property type="protein sequence ID" value="KAJ1118729.1"/>
    <property type="molecule type" value="Genomic_DNA"/>
</dbReference>